<dbReference type="EMBL" id="BPLR01017389">
    <property type="protein sequence ID" value="GIY91217.1"/>
    <property type="molecule type" value="Genomic_DNA"/>
</dbReference>
<keyword evidence="2" id="KW-1185">Reference proteome</keyword>
<evidence type="ECO:0000313" key="1">
    <source>
        <dbReference type="EMBL" id="GIY91217.1"/>
    </source>
</evidence>
<proteinExistence type="predicted"/>
<reference evidence="1 2" key="1">
    <citation type="submission" date="2021-06" db="EMBL/GenBank/DDBJ databases">
        <title>Caerostris extrusa draft genome.</title>
        <authorList>
            <person name="Kono N."/>
            <person name="Arakawa K."/>
        </authorList>
    </citation>
    <scope>NUCLEOTIDE SEQUENCE [LARGE SCALE GENOMIC DNA]</scope>
</reference>
<dbReference type="AlphaFoldDB" id="A0AAV4X9C4"/>
<sequence>MCECARNAQLGEERLSADYNGINSGAPLPTSREYAPAAMKAAIRHASLESELQDALFARVQEGRWLSPWLLSVCSRKRVIDAFLTWFVSKQHAKQRLLMDAQHANPPLIGPKKFWSHCPHFQKKQLLKPPH</sequence>
<name>A0AAV4X9C4_CAEEX</name>
<protein>
    <submittedName>
        <fullName evidence="1">Uncharacterized protein</fullName>
    </submittedName>
</protein>
<gene>
    <name evidence="1" type="ORF">CEXT_472911</name>
</gene>
<organism evidence="1 2">
    <name type="scientific">Caerostris extrusa</name>
    <name type="common">Bark spider</name>
    <name type="synonym">Caerostris bankana</name>
    <dbReference type="NCBI Taxonomy" id="172846"/>
    <lineage>
        <taxon>Eukaryota</taxon>
        <taxon>Metazoa</taxon>
        <taxon>Ecdysozoa</taxon>
        <taxon>Arthropoda</taxon>
        <taxon>Chelicerata</taxon>
        <taxon>Arachnida</taxon>
        <taxon>Araneae</taxon>
        <taxon>Araneomorphae</taxon>
        <taxon>Entelegynae</taxon>
        <taxon>Araneoidea</taxon>
        <taxon>Araneidae</taxon>
        <taxon>Caerostris</taxon>
    </lineage>
</organism>
<dbReference type="Proteomes" id="UP001054945">
    <property type="component" value="Unassembled WGS sequence"/>
</dbReference>
<comment type="caution">
    <text evidence="1">The sequence shown here is derived from an EMBL/GenBank/DDBJ whole genome shotgun (WGS) entry which is preliminary data.</text>
</comment>
<evidence type="ECO:0000313" key="2">
    <source>
        <dbReference type="Proteomes" id="UP001054945"/>
    </source>
</evidence>
<accession>A0AAV4X9C4</accession>